<accession>A0A212IXF3</accession>
<proteinExistence type="predicted"/>
<reference evidence="1" key="1">
    <citation type="submission" date="2016-04" db="EMBL/GenBank/DDBJ databases">
        <authorList>
            <person name="Evans L.H."/>
            <person name="Alamgir A."/>
            <person name="Owens N."/>
            <person name="Weber N.D."/>
            <person name="Virtaneva K."/>
            <person name="Barbian K."/>
            <person name="Babar A."/>
            <person name="Rosenke K."/>
        </authorList>
    </citation>
    <scope>NUCLEOTIDE SEQUENCE</scope>
    <source>
        <strain evidence="1">86-1</strain>
    </source>
</reference>
<organism evidence="1">
    <name type="scientific">uncultured Dysgonomonas sp</name>
    <dbReference type="NCBI Taxonomy" id="206096"/>
    <lineage>
        <taxon>Bacteria</taxon>
        <taxon>Pseudomonadati</taxon>
        <taxon>Bacteroidota</taxon>
        <taxon>Bacteroidia</taxon>
        <taxon>Bacteroidales</taxon>
        <taxon>Dysgonomonadaceae</taxon>
        <taxon>Dysgonomonas</taxon>
        <taxon>environmental samples</taxon>
    </lineage>
</organism>
<protein>
    <recommendedName>
        <fullName evidence="2">DUF551 domain-containing protein</fullName>
    </recommendedName>
</protein>
<sequence length="133" mass="15602">MTDINKLIEKEAERHISQFNTFEYKEYDDLISWGYEGTRVSNDANQLRDRAFRNGCKEGASFILSLFKWRKVEEELPPSYENVIFKVNVFAKTYQSEMASIGSISVTGDYNLQIDLQKPDIIEYEVTEWKPIE</sequence>
<dbReference type="AlphaFoldDB" id="A0A212IXF3"/>
<gene>
    <name evidence="1" type="ORF">KL86DYS1_10451</name>
</gene>
<name>A0A212IXF3_9BACT</name>
<evidence type="ECO:0000313" key="1">
    <source>
        <dbReference type="EMBL" id="SBV91860.1"/>
    </source>
</evidence>
<dbReference type="EMBL" id="FLUM01000001">
    <property type="protein sequence ID" value="SBV91860.1"/>
    <property type="molecule type" value="Genomic_DNA"/>
</dbReference>
<dbReference type="RefSeq" id="WP_296938349.1">
    <property type="nucleotide sequence ID" value="NZ_LT599032.1"/>
</dbReference>
<evidence type="ECO:0008006" key="2">
    <source>
        <dbReference type="Google" id="ProtNLM"/>
    </source>
</evidence>